<evidence type="ECO:0000313" key="2">
    <source>
        <dbReference type="Proteomes" id="UP000237749"/>
    </source>
</evidence>
<evidence type="ECO:0000313" key="1">
    <source>
        <dbReference type="EMBL" id="PPK79358.1"/>
    </source>
</evidence>
<dbReference type="EMBL" id="PTJA01000010">
    <property type="protein sequence ID" value="PPK79358.1"/>
    <property type="molecule type" value="Genomic_DNA"/>
</dbReference>
<dbReference type="Proteomes" id="UP000237749">
    <property type="component" value="Unassembled WGS sequence"/>
</dbReference>
<reference evidence="1 2" key="1">
    <citation type="submission" date="2018-02" db="EMBL/GenBank/DDBJ databases">
        <title>Genomic Encyclopedia of Archaeal and Bacterial Type Strains, Phase II (KMG-II): from individual species to whole genera.</title>
        <authorList>
            <person name="Goeker M."/>
        </authorList>
    </citation>
    <scope>NUCLEOTIDE SEQUENCE [LARGE SCALE GENOMIC DNA]</scope>
    <source>
        <strain evidence="1 2">DSM 3808</strain>
    </source>
</reference>
<name>A0A2S6HP89_9FIRM</name>
<sequence length="71" mass="8215">MEKKTEWVKYIYSLDHMIITDHHFLAIAIMAFFDNDISNLVFKSSSVPTQKEICLYSYIHIISIVMKGMGG</sequence>
<accession>A0A2S6HP89</accession>
<gene>
    <name evidence="1" type="ORF">BXY41_11077</name>
</gene>
<comment type="caution">
    <text evidence="1">The sequence shown here is derived from an EMBL/GenBank/DDBJ whole genome shotgun (WGS) entry which is preliminary data.</text>
</comment>
<keyword evidence="2" id="KW-1185">Reference proteome</keyword>
<proteinExistence type="predicted"/>
<protein>
    <submittedName>
        <fullName evidence="1">Uncharacterized protein</fullName>
    </submittedName>
</protein>
<organism evidence="1 2">
    <name type="scientific">Lacrimispora xylanisolvens</name>
    <dbReference type="NCBI Taxonomy" id="384636"/>
    <lineage>
        <taxon>Bacteria</taxon>
        <taxon>Bacillati</taxon>
        <taxon>Bacillota</taxon>
        <taxon>Clostridia</taxon>
        <taxon>Lachnospirales</taxon>
        <taxon>Lachnospiraceae</taxon>
        <taxon>Lacrimispora</taxon>
    </lineage>
</organism>
<dbReference type="AlphaFoldDB" id="A0A2S6HP89"/>